<organism evidence="1 2">
    <name type="scientific">Avena sativa</name>
    <name type="common">Oat</name>
    <dbReference type="NCBI Taxonomy" id="4498"/>
    <lineage>
        <taxon>Eukaryota</taxon>
        <taxon>Viridiplantae</taxon>
        <taxon>Streptophyta</taxon>
        <taxon>Embryophyta</taxon>
        <taxon>Tracheophyta</taxon>
        <taxon>Spermatophyta</taxon>
        <taxon>Magnoliopsida</taxon>
        <taxon>Liliopsida</taxon>
        <taxon>Poales</taxon>
        <taxon>Poaceae</taxon>
        <taxon>BOP clade</taxon>
        <taxon>Pooideae</taxon>
        <taxon>Poodae</taxon>
        <taxon>Poeae</taxon>
        <taxon>Poeae Chloroplast Group 1 (Aveneae type)</taxon>
        <taxon>Aveninae</taxon>
        <taxon>Avena</taxon>
    </lineage>
</organism>
<reference evidence="1" key="1">
    <citation type="submission" date="2021-05" db="EMBL/GenBank/DDBJ databases">
        <authorList>
            <person name="Scholz U."/>
            <person name="Mascher M."/>
            <person name="Fiebig A."/>
        </authorList>
    </citation>
    <scope>NUCLEOTIDE SEQUENCE [LARGE SCALE GENOMIC DNA]</scope>
</reference>
<accession>A0ACD5VKM8</accession>
<evidence type="ECO:0000313" key="2">
    <source>
        <dbReference type="Proteomes" id="UP001732700"/>
    </source>
</evidence>
<protein>
    <submittedName>
        <fullName evidence="1">Uncharacterized protein</fullName>
    </submittedName>
</protein>
<name>A0ACD5VKM8_AVESA</name>
<dbReference type="Proteomes" id="UP001732700">
    <property type="component" value="Chromosome 3C"/>
</dbReference>
<reference evidence="1" key="2">
    <citation type="submission" date="2025-09" db="UniProtKB">
        <authorList>
            <consortium name="EnsemblPlants"/>
        </authorList>
    </citation>
    <scope>IDENTIFICATION</scope>
</reference>
<keyword evidence="2" id="KW-1185">Reference proteome</keyword>
<sequence>MDIAEVAKKVDALQAELAAKDSRIDDLEARVSLLEAESARLRKFMPEGDAMDYTGKTGPTLGRLKKGFEGNKQKPVDILGEHVVNDVIEVGDGKEDGMAVDINKEKSVEEGVPAVPTPVKCAVRVVTCSDDEDDTKEAGGGGGDDHQGDDLSSIPRRKKRKSAIVISDSESEDDDVNGERHGIEEGEEGWEGIGKEVGDEDDGKTNREVIEKRREERSRDDGELGARRALEFSEPKDHEQSENSSEEADSSADFIDDADCSETSPDSAEEYSAEPEESDSELDYKGDIDRIGHKRNAGTEWAFEGDMLSAFAKQPELCLKAVCALYRKQTVEEQVDKATIVHNKRGFSQIHARRGSDIAQLLLAGDASGHLKKTAQDLKKYDRYGLKFCHKMASHYSKQLFAIYQNEEDPYFP</sequence>
<proteinExistence type="predicted"/>
<evidence type="ECO:0000313" key="1">
    <source>
        <dbReference type="EnsemblPlants" id="AVESA.00010b.r2.3CG0465760.1.CDS"/>
    </source>
</evidence>
<dbReference type="EnsemblPlants" id="AVESA.00010b.r2.3CG0465760.1">
    <property type="protein sequence ID" value="AVESA.00010b.r2.3CG0465760.1.CDS"/>
    <property type="gene ID" value="AVESA.00010b.r2.3CG0465760"/>
</dbReference>